<accession>A0ABP0VK81</accession>
<evidence type="ECO:0000313" key="6">
    <source>
        <dbReference type="Proteomes" id="UP001497444"/>
    </source>
</evidence>
<sequence>MEQHFFAANASAHASRRSSPRVHNRAVQEASAALKTSDHHRATPVGTHLEEQQKHLNLPILPTATIGSFPQTAELCRVRQDVKSKKSMLDHILDYEKAIKAGIDTVVKLQEELDIDVLVHGEPEPPIIFGDVSRPKAKTVFWSQYAQSVTKCPMKGMLTGPVTILNWSFVRNELIHTHMCYSNFSDIIHSIIDMDAVVITIENSRSDEKLLSVFREGVAFGAGIGPGVYDIHSPRIPSTEEMAERARKMLAVLESKVLWINPDCGLETRKYAEVVPALTNMVNAAKQLWTELAK</sequence>
<organism evidence="5 6">
    <name type="scientific">Sphagnum jensenii</name>
    <dbReference type="NCBI Taxonomy" id="128206"/>
    <lineage>
        <taxon>Eukaryota</taxon>
        <taxon>Viridiplantae</taxon>
        <taxon>Streptophyta</taxon>
        <taxon>Embryophyta</taxon>
        <taxon>Bryophyta</taxon>
        <taxon>Sphagnophytina</taxon>
        <taxon>Sphagnopsida</taxon>
        <taxon>Sphagnales</taxon>
        <taxon>Sphagnaceae</taxon>
        <taxon>Sphagnum</taxon>
    </lineage>
</organism>
<dbReference type="Pfam" id="PF01717">
    <property type="entry name" value="Meth_synt_2"/>
    <property type="match status" value="3"/>
</dbReference>
<feature type="domain" description="Cobalamin-independent methionine synthase MetE C-terminal/archaeal" evidence="4">
    <location>
        <begin position="125"/>
        <end position="173"/>
    </location>
</feature>
<evidence type="ECO:0000256" key="2">
    <source>
        <dbReference type="ARBA" id="ARBA00022723"/>
    </source>
</evidence>
<protein>
    <recommendedName>
        <fullName evidence="4">Cobalamin-independent methionine synthase MetE C-terminal/archaeal domain-containing protein</fullName>
    </recommendedName>
</protein>
<dbReference type="PANTHER" id="PTHR30519">
    <property type="entry name" value="5-METHYLTETRAHYDROPTEROYLTRIGLUTAMATE--HOMOCYSTEINE METHYLTRANSFERASE"/>
    <property type="match status" value="1"/>
</dbReference>
<proteinExistence type="predicted"/>
<dbReference type="Proteomes" id="UP001497444">
    <property type="component" value="Chromosome 1"/>
</dbReference>
<feature type="domain" description="Cobalamin-independent methionine synthase MetE C-terminal/archaeal" evidence="4">
    <location>
        <begin position="61"/>
        <end position="124"/>
    </location>
</feature>
<name>A0ABP0VK81_9BRYO</name>
<dbReference type="CDD" id="cd03311">
    <property type="entry name" value="CIMS_C_terminal_like"/>
    <property type="match status" value="1"/>
</dbReference>
<evidence type="ECO:0000256" key="1">
    <source>
        <dbReference type="ARBA" id="ARBA00001947"/>
    </source>
</evidence>
<keyword evidence="3" id="KW-0862">Zinc</keyword>
<dbReference type="InterPro" id="IPR002629">
    <property type="entry name" value="Met_Synth_C/arc"/>
</dbReference>
<evidence type="ECO:0000256" key="3">
    <source>
        <dbReference type="ARBA" id="ARBA00022833"/>
    </source>
</evidence>
<dbReference type="InterPro" id="IPR038071">
    <property type="entry name" value="UROD/MetE-like_sf"/>
</dbReference>
<gene>
    <name evidence="5" type="ORF">CSSPJE1EN1_LOCUS320</name>
</gene>
<dbReference type="EMBL" id="OZ020096">
    <property type="protein sequence ID" value="CAK9254842.1"/>
    <property type="molecule type" value="Genomic_DNA"/>
</dbReference>
<comment type="cofactor">
    <cofactor evidence="1">
        <name>Zn(2+)</name>
        <dbReference type="ChEBI" id="CHEBI:29105"/>
    </cofactor>
</comment>
<dbReference type="SUPFAM" id="SSF51726">
    <property type="entry name" value="UROD/MetE-like"/>
    <property type="match status" value="1"/>
</dbReference>
<evidence type="ECO:0000259" key="4">
    <source>
        <dbReference type="Pfam" id="PF01717"/>
    </source>
</evidence>
<keyword evidence="6" id="KW-1185">Reference proteome</keyword>
<feature type="domain" description="Cobalamin-independent methionine synthase MetE C-terminal/archaeal" evidence="4">
    <location>
        <begin position="175"/>
        <end position="286"/>
    </location>
</feature>
<reference evidence="5 6" key="1">
    <citation type="submission" date="2024-02" db="EMBL/GenBank/DDBJ databases">
        <authorList>
            <consortium name="ELIXIR-Norway"/>
            <consortium name="Elixir Norway"/>
        </authorList>
    </citation>
    <scope>NUCLEOTIDE SEQUENCE [LARGE SCALE GENOMIC DNA]</scope>
</reference>
<keyword evidence="2" id="KW-0479">Metal-binding</keyword>
<dbReference type="Gene3D" id="3.20.20.210">
    <property type="match status" value="2"/>
</dbReference>
<evidence type="ECO:0000313" key="5">
    <source>
        <dbReference type="EMBL" id="CAK9254842.1"/>
    </source>
</evidence>